<reference evidence="2 3" key="1">
    <citation type="submission" date="2019-04" db="EMBL/GenBank/DDBJ databases">
        <title>Draft genome sequences of Streptomyces avermitilis ATCC 31267.</title>
        <authorList>
            <person name="Komaki H."/>
            <person name="Tamura T."/>
            <person name="Hosoyama A."/>
        </authorList>
    </citation>
    <scope>NUCLEOTIDE SEQUENCE [LARGE SCALE GENOMIC DNA]</scope>
    <source>
        <strain evidence="2 3">ATCC 31267</strain>
    </source>
</reference>
<dbReference type="InterPro" id="IPR033457">
    <property type="entry name" value="DUF5133"/>
</dbReference>
<protein>
    <submittedName>
        <fullName evidence="2">DUF5133 domain-containing protein</fullName>
    </submittedName>
</protein>
<organism evidence="2 3">
    <name type="scientific">Streptomyces avermitilis</name>
    <dbReference type="NCBI Taxonomy" id="33903"/>
    <lineage>
        <taxon>Bacteria</taxon>
        <taxon>Bacillati</taxon>
        <taxon>Actinomycetota</taxon>
        <taxon>Actinomycetes</taxon>
        <taxon>Kitasatosporales</taxon>
        <taxon>Streptomycetaceae</taxon>
        <taxon>Streptomyces</taxon>
    </lineage>
</organism>
<dbReference type="GeneID" id="41538256"/>
<evidence type="ECO:0000313" key="2">
    <source>
        <dbReference type="EMBL" id="GDY79097.1"/>
    </source>
</evidence>
<dbReference type="OMA" id="RMDDVAY"/>
<sequence>MLMAHPAVLRNLVEQYETLRALHAENGSTEVRQRMDDAAYTLCVSTGTKDVEAALVAARRRLPLARTKEDSLLTT</sequence>
<name>A0A4D4N7E2_STRAX</name>
<dbReference type="EMBL" id="BJHY01000001">
    <property type="protein sequence ID" value="GDY79097.1"/>
    <property type="molecule type" value="Genomic_DNA"/>
</dbReference>
<dbReference type="Pfam" id="PF17196">
    <property type="entry name" value="DUF5133"/>
    <property type="match status" value="1"/>
</dbReference>
<dbReference type="RefSeq" id="WP_010982588.1">
    <property type="nucleotide sequence ID" value="NZ_BAABTN010000114.1"/>
</dbReference>
<dbReference type="AlphaFoldDB" id="A0A4D4N7E2"/>
<dbReference type="STRING" id="33903.AQJ43_10770"/>
<comment type="caution">
    <text evidence="2">The sequence shown here is derived from an EMBL/GenBank/DDBJ whole genome shotgun (WGS) entry which is preliminary data.</text>
</comment>
<evidence type="ECO:0000313" key="4">
    <source>
        <dbReference type="Proteomes" id="UP000302139"/>
    </source>
</evidence>
<gene>
    <name evidence="1" type="ORF">SAV14893_002220</name>
    <name evidence="2" type="ORF">SAV31267_085820</name>
</gene>
<dbReference type="Proteomes" id="UP000299211">
    <property type="component" value="Unassembled WGS sequence"/>
</dbReference>
<accession>A0A4D4N7E2</accession>
<dbReference type="Proteomes" id="UP000302139">
    <property type="component" value="Unassembled WGS sequence"/>
</dbReference>
<evidence type="ECO:0000313" key="1">
    <source>
        <dbReference type="EMBL" id="GDY60829.1"/>
    </source>
</evidence>
<proteinExistence type="predicted"/>
<evidence type="ECO:0000313" key="3">
    <source>
        <dbReference type="Proteomes" id="UP000299211"/>
    </source>
</evidence>
<dbReference type="EMBL" id="BJHX01000001">
    <property type="protein sequence ID" value="GDY60829.1"/>
    <property type="molecule type" value="Genomic_DNA"/>
</dbReference>
<reference evidence="1 4" key="2">
    <citation type="submission" date="2019-04" db="EMBL/GenBank/DDBJ databases">
        <title>Draft genome sequences of Streptomyces avermitilis NBRC 14893.</title>
        <authorList>
            <person name="Komaki H."/>
            <person name="Tamura T."/>
            <person name="Hosoyama A."/>
        </authorList>
    </citation>
    <scope>NUCLEOTIDE SEQUENCE [LARGE SCALE GENOMIC DNA]</scope>
    <source>
        <strain evidence="1 4">NBRC 14893</strain>
    </source>
</reference>